<feature type="transmembrane region" description="Helical" evidence="1">
    <location>
        <begin position="86"/>
        <end position="110"/>
    </location>
</feature>
<keyword evidence="1" id="KW-0472">Membrane</keyword>
<evidence type="ECO:0000256" key="1">
    <source>
        <dbReference type="SAM" id="Phobius"/>
    </source>
</evidence>
<accession>A0A919BBM2</accession>
<evidence type="ECO:0000313" key="3">
    <source>
        <dbReference type="Proteomes" id="UP000632849"/>
    </source>
</evidence>
<organism evidence="2 3">
    <name type="scientific">Streptomyces filamentosus</name>
    <name type="common">Streptomyces roseosporus</name>
    <dbReference type="NCBI Taxonomy" id="67294"/>
    <lineage>
        <taxon>Bacteria</taxon>
        <taxon>Bacillati</taxon>
        <taxon>Actinomycetota</taxon>
        <taxon>Actinomycetes</taxon>
        <taxon>Kitasatosporales</taxon>
        <taxon>Streptomycetaceae</taxon>
        <taxon>Streptomyces</taxon>
    </lineage>
</organism>
<proteinExistence type="predicted"/>
<feature type="transmembrane region" description="Helical" evidence="1">
    <location>
        <begin position="189"/>
        <end position="208"/>
    </location>
</feature>
<protein>
    <submittedName>
        <fullName evidence="2">Uncharacterized protein</fullName>
    </submittedName>
</protein>
<comment type="caution">
    <text evidence="2">The sequence shown here is derived from an EMBL/GenBank/DDBJ whole genome shotgun (WGS) entry which is preliminary data.</text>
</comment>
<keyword evidence="1" id="KW-0812">Transmembrane</keyword>
<feature type="transmembrane region" description="Helical" evidence="1">
    <location>
        <begin position="64"/>
        <end position="80"/>
    </location>
</feature>
<gene>
    <name evidence="2" type="ORF">GCM10017667_01850</name>
</gene>
<evidence type="ECO:0000313" key="2">
    <source>
        <dbReference type="EMBL" id="GHF78115.1"/>
    </source>
</evidence>
<sequence length="231" mass="23844">MHSLNVGPGARVSARLLGAAQYAGNPPWWLVAEGFFVASVATLLVGGASTAAVLVGVTSSQAEAAVLVATAAVALYLLFLRAGHLLVALLVAVGFLLSPALSALAADAVLSGAGRTRDVVVTAVAHEPLDRPAYRCSVRLQDGSPVRQRLWRGCGPEVIPGDLIGMVYDPGDRVAPRGLEGRGPLLRRLAWTTVLLLVFAAVSFVATVRSYRVSSVGSDQPRGSGSASPAR</sequence>
<name>A0A919BBM2_STRFL</name>
<reference evidence="2" key="1">
    <citation type="journal article" date="2014" name="Int. J. Syst. Evol. Microbiol.">
        <title>Complete genome sequence of Corynebacterium casei LMG S-19264T (=DSM 44701T), isolated from a smear-ripened cheese.</title>
        <authorList>
            <consortium name="US DOE Joint Genome Institute (JGI-PGF)"/>
            <person name="Walter F."/>
            <person name="Albersmeier A."/>
            <person name="Kalinowski J."/>
            <person name="Ruckert C."/>
        </authorList>
    </citation>
    <scope>NUCLEOTIDE SEQUENCE</scope>
    <source>
        <strain evidence="2">JCM 4122</strain>
    </source>
</reference>
<feature type="transmembrane region" description="Helical" evidence="1">
    <location>
        <begin position="35"/>
        <end position="57"/>
    </location>
</feature>
<dbReference type="Proteomes" id="UP000632849">
    <property type="component" value="Unassembled WGS sequence"/>
</dbReference>
<keyword evidence="1" id="KW-1133">Transmembrane helix</keyword>
<dbReference type="AlphaFoldDB" id="A0A919BBM2"/>
<keyword evidence="3" id="KW-1185">Reference proteome</keyword>
<dbReference type="EMBL" id="BNBE01000001">
    <property type="protein sequence ID" value="GHF78115.1"/>
    <property type="molecule type" value="Genomic_DNA"/>
</dbReference>
<reference evidence="2" key="2">
    <citation type="submission" date="2020-09" db="EMBL/GenBank/DDBJ databases">
        <authorList>
            <person name="Sun Q."/>
            <person name="Ohkuma M."/>
        </authorList>
    </citation>
    <scope>NUCLEOTIDE SEQUENCE</scope>
    <source>
        <strain evidence="2">JCM 4122</strain>
    </source>
</reference>